<protein>
    <submittedName>
        <fullName evidence="2">DUF4386 domain-containing protein</fullName>
    </submittedName>
</protein>
<organism evidence="2 3">
    <name type="scientific">Rhodosalinus halophilus</name>
    <dbReference type="NCBI Taxonomy" id="2259333"/>
    <lineage>
        <taxon>Bacteria</taxon>
        <taxon>Pseudomonadati</taxon>
        <taxon>Pseudomonadota</taxon>
        <taxon>Alphaproteobacteria</taxon>
        <taxon>Rhodobacterales</taxon>
        <taxon>Paracoccaceae</taxon>
        <taxon>Rhodosalinus</taxon>
    </lineage>
</organism>
<evidence type="ECO:0000256" key="1">
    <source>
        <dbReference type="SAM" id="Phobius"/>
    </source>
</evidence>
<keyword evidence="3" id="KW-1185">Reference proteome</keyword>
<reference evidence="2 3" key="1">
    <citation type="submission" date="2018-07" db="EMBL/GenBank/DDBJ databases">
        <title>Rhodosalinus sp. strain E84T genomic sequence and assembly.</title>
        <authorList>
            <person name="Liu Z.-W."/>
            <person name="Lu D.-C."/>
        </authorList>
    </citation>
    <scope>NUCLEOTIDE SEQUENCE [LARGE SCALE GENOMIC DNA]</scope>
    <source>
        <strain evidence="2 3">E84</strain>
    </source>
</reference>
<dbReference type="InterPro" id="IPR025495">
    <property type="entry name" value="DUF4386"/>
</dbReference>
<comment type="caution">
    <text evidence="2">The sequence shown here is derived from an EMBL/GenBank/DDBJ whole genome shotgun (WGS) entry which is preliminary data.</text>
</comment>
<sequence length="222" mass="22825">MTASQDAAAGAQARLAGVLYLIIIAAGIWSEVAVRAALMVPGDATATGANILAAEGAVRLSLAADTVMGLADAGLAVLLFLLLRPVSLPLALAAMVFRLIQNALIGANLLNQQAALTAAASDPARAAEALALHAFGYDLALIFFGVSCLMMAALILRSGWIPRLIGYGIGAAGLVYLTGSYLRILAPGLSDSFAPAYAICLLAELSFALWLLLLAPRALRRP</sequence>
<feature type="transmembrane region" description="Helical" evidence="1">
    <location>
        <begin position="130"/>
        <end position="152"/>
    </location>
</feature>
<gene>
    <name evidence="2" type="ORF">DRV85_03965</name>
</gene>
<feature type="transmembrane region" description="Helical" evidence="1">
    <location>
        <begin position="18"/>
        <end position="40"/>
    </location>
</feature>
<keyword evidence="1" id="KW-0472">Membrane</keyword>
<dbReference type="AlphaFoldDB" id="A0A365UBC1"/>
<dbReference type="OrthoDB" id="5421633at2"/>
<name>A0A365UBC1_9RHOB</name>
<evidence type="ECO:0000313" key="2">
    <source>
        <dbReference type="EMBL" id="RBI86599.1"/>
    </source>
</evidence>
<proteinExistence type="predicted"/>
<dbReference type="Proteomes" id="UP000253370">
    <property type="component" value="Unassembled WGS sequence"/>
</dbReference>
<dbReference type="Pfam" id="PF14329">
    <property type="entry name" value="DUF4386"/>
    <property type="match status" value="1"/>
</dbReference>
<feature type="transmembrane region" description="Helical" evidence="1">
    <location>
        <begin position="196"/>
        <end position="215"/>
    </location>
</feature>
<keyword evidence="1" id="KW-0812">Transmembrane</keyword>
<accession>A0A365UBC1</accession>
<dbReference type="RefSeq" id="WP_113288149.1">
    <property type="nucleotide sequence ID" value="NZ_QNTQ01000004.1"/>
</dbReference>
<evidence type="ECO:0000313" key="3">
    <source>
        <dbReference type="Proteomes" id="UP000253370"/>
    </source>
</evidence>
<feature type="transmembrane region" description="Helical" evidence="1">
    <location>
        <begin position="164"/>
        <end position="184"/>
    </location>
</feature>
<keyword evidence="1" id="KW-1133">Transmembrane helix</keyword>
<dbReference type="EMBL" id="QNTQ01000004">
    <property type="protein sequence ID" value="RBI86599.1"/>
    <property type="molecule type" value="Genomic_DNA"/>
</dbReference>